<evidence type="ECO:0000313" key="1">
    <source>
        <dbReference type="EMBL" id="UUX33428.1"/>
    </source>
</evidence>
<gene>
    <name evidence="1" type="ORF">NRE15_11020</name>
</gene>
<evidence type="ECO:0000313" key="2">
    <source>
        <dbReference type="Proteomes" id="UP001315967"/>
    </source>
</evidence>
<organism evidence="1 2">
    <name type="scientific">Fundicoccus culcitae</name>
    <dbReference type="NCBI Taxonomy" id="2969821"/>
    <lineage>
        <taxon>Bacteria</taxon>
        <taxon>Bacillati</taxon>
        <taxon>Bacillota</taxon>
        <taxon>Bacilli</taxon>
        <taxon>Lactobacillales</taxon>
        <taxon>Aerococcaceae</taxon>
        <taxon>Fundicoccus</taxon>
    </lineage>
</organism>
<proteinExistence type="predicted"/>
<name>A0ABY5P3W7_9LACT</name>
<sequence>MVANRAGNLMNAWMSNGLEVKVVGGVCPPNRGSFGEHYLSERQTGIHLAGITKMAAKPGLIWRALLK</sequence>
<keyword evidence="2" id="KW-1185">Reference proteome</keyword>
<protein>
    <submittedName>
        <fullName evidence="1">Uncharacterized protein</fullName>
    </submittedName>
</protein>
<dbReference type="RefSeq" id="WP_313792929.1">
    <property type="nucleotide sequence ID" value="NZ_CP102453.1"/>
</dbReference>
<dbReference type="Proteomes" id="UP001315967">
    <property type="component" value="Chromosome"/>
</dbReference>
<reference evidence="1 2" key="1">
    <citation type="submission" date="2022-08" db="EMBL/GenBank/DDBJ databases">
        <title>Aerococcaceae sp. nov isolated from spoiled eye mask.</title>
        <authorList>
            <person name="Zhou G."/>
            <person name="Xie X.-B."/>
            <person name="Shi Q.-S."/>
            <person name="Wang Y.-S."/>
            <person name="Wen X."/>
            <person name="Peng H."/>
            <person name="Yang X.-J."/>
            <person name="Tao H.-B."/>
            <person name="Huang X.-M."/>
        </authorList>
    </citation>
    <scope>NUCLEOTIDE SEQUENCE [LARGE SCALE GENOMIC DNA]</scope>
    <source>
        <strain evidence="2">DM20194951</strain>
    </source>
</reference>
<accession>A0ABY5P3W7</accession>
<dbReference type="EMBL" id="CP102453">
    <property type="protein sequence ID" value="UUX33428.1"/>
    <property type="molecule type" value="Genomic_DNA"/>
</dbReference>